<dbReference type="PATRIC" id="fig|1193502.14.peg.2687"/>
<dbReference type="AlphaFoldDB" id="A0A1D7TN59"/>
<keyword evidence="8" id="KW-0479">Metal-binding</keyword>
<keyword evidence="6" id="KW-0349">Heme</keyword>
<dbReference type="EMBL" id="CP017111">
    <property type="protein sequence ID" value="AOO66413.1"/>
    <property type="molecule type" value="Genomic_DNA"/>
</dbReference>
<evidence type="ECO:0000256" key="9">
    <source>
        <dbReference type="ARBA" id="ARBA00022982"/>
    </source>
</evidence>
<comment type="cofactor">
    <cofactor evidence="1">
        <name>heme</name>
        <dbReference type="ChEBI" id="CHEBI:30413"/>
    </cofactor>
</comment>
<keyword evidence="7 13" id="KW-0812">Transmembrane</keyword>
<feature type="chain" id="PRO_5009099600" evidence="14">
    <location>
        <begin position="21"/>
        <end position="299"/>
    </location>
</feature>
<accession>A0A1D7TN59</accession>
<evidence type="ECO:0000256" key="12">
    <source>
        <dbReference type="ARBA" id="ARBA00023136"/>
    </source>
</evidence>
<dbReference type="STRING" id="1193502.SHALO_2655"/>
<feature type="transmembrane region" description="Helical" evidence="13">
    <location>
        <begin position="137"/>
        <end position="157"/>
    </location>
</feature>
<dbReference type="NCBIfam" id="TIGR01583">
    <property type="entry name" value="formate-DH-gamm"/>
    <property type="match status" value="1"/>
</dbReference>
<keyword evidence="14" id="KW-0732">Signal</keyword>
<evidence type="ECO:0000256" key="13">
    <source>
        <dbReference type="SAM" id="Phobius"/>
    </source>
</evidence>
<evidence type="ECO:0000256" key="11">
    <source>
        <dbReference type="ARBA" id="ARBA00023004"/>
    </source>
</evidence>
<gene>
    <name evidence="16" type="ORF">SHALO_2655</name>
</gene>
<dbReference type="PANTHER" id="PTHR30074">
    <property type="entry name" value="FORMATE DEHYDROGENASE, NITRATE-INDUCIBLE, CYTOCHROME B556 FDN SUBUNIT"/>
    <property type="match status" value="1"/>
</dbReference>
<evidence type="ECO:0000256" key="6">
    <source>
        <dbReference type="ARBA" id="ARBA00022617"/>
    </source>
</evidence>
<evidence type="ECO:0000256" key="10">
    <source>
        <dbReference type="ARBA" id="ARBA00022989"/>
    </source>
</evidence>
<dbReference type="InterPro" id="IPR011577">
    <property type="entry name" value="Cyt_b561_bac/Ni-Hgenase"/>
</dbReference>
<dbReference type="Proteomes" id="UP000094609">
    <property type="component" value="Chromosome"/>
</dbReference>
<evidence type="ECO:0000256" key="2">
    <source>
        <dbReference type="ARBA" id="ARBA00004651"/>
    </source>
</evidence>
<evidence type="ECO:0000256" key="14">
    <source>
        <dbReference type="SAM" id="SignalP"/>
    </source>
</evidence>
<dbReference type="GO" id="GO:0036397">
    <property type="term" value="F:formate dehydrogenase (quinone) activity"/>
    <property type="evidence" value="ECO:0007669"/>
    <property type="project" value="TreeGrafter"/>
</dbReference>
<dbReference type="PANTHER" id="PTHR30074:SF6">
    <property type="entry name" value="FORMATE DEHYDROGENASE GAMMA SUBUNIT"/>
    <property type="match status" value="1"/>
</dbReference>
<dbReference type="GO" id="GO:0022904">
    <property type="term" value="P:respiratory electron transport chain"/>
    <property type="evidence" value="ECO:0007669"/>
    <property type="project" value="InterPro"/>
</dbReference>
<evidence type="ECO:0000256" key="1">
    <source>
        <dbReference type="ARBA" id="ARBA00001971"/>
    </source>
</evidence>
<dbReference type="InterPro" id="IPR016174">
    <property type="entry name" value="Di-haem_cyt_TM"/>
</dbReference>
<organism evidence="16 17">
    <name type="scientific">Sulfurospirillum halorespirans DSM 13726</name>
    <dbReference type="NCBI Taxonomy" id="1193502"/>
    <lineage>
        <taxon>Bacteria</taxon>
        <taxon>Pseudomonadati</taxon>
        <taxon>Campylobacterota</taxon>
        <taxon>Epsilonproteobacteria</taxon>
        <taxon>Campylobacterales</taxon>
        <taxon>Sulfurospirillaceae</taxon>
        <taxon>Sulfurospirillum</taxon>
    </lineage>
</organism>
<comment type="similarity">
    <text evidence="3">Belongs to the formate dehydrogenase gamma subunit family.</text>
</comment>
<dbReference type="GO" id="GO:0008863">
    <property type="term" value="F:formate dehydrogenase (NAD+) activity"/>
    <property type="evidence" value="ECO:0007669"/>
    <property type="project" value="InterPro"/>
</dbReference>
<evidence type="ECO:0000313" key="16">
    <source>
        <dbReference type="EMBL" id="AOO66413.1"/>
    </source>
</evidence>
<dbReference type="GO" id="GO:0015944">
    <property type="term" value="P:formate oxidation"/>
    <property type="evidence" value="ECO:0007669"/>
    <property type="project" value="TreeGrafter"/>
</dbReference>
<evidence type="ECO:0000256" key="4">
    <source>
        <dbReference type="ARBA" id="ARBA00022448"/>
    </source>
</evidence>
<keyword evidence="16" id="KW-0560">Oxidoreductase</keyword>
<feature type="transmembrane region" description="Helical" evidence="13">
    <location>
        <begin position="100"/>
        <end position="125"/>
    </location>
</feature>
<dbReference type="GO" id="GO:0009061">
    <property type="term" value="P:anaerobic respiration"/>
    <property type="evidence" value="ECO:0007669"/>
    <property type="project" value="TreeGrafter"/>
</dbReference>
<evidence type="ECO:0000256" key="3">
    <source>
        <dbReference type="ARBA" id="ARBA00010747"/>
    </source>
</evidence>
<keyword evidence="5" id="KW-1003">Cell membrane</keyword>
<dbReference type="Pfam" id="PF01292">
    <property type="entry name" value="Ni_hydr_CYTB"/>
    <property type="match status" value="1"/>
</dbReference>
<evidence type="ECO:0000259" key="15">
    <source>
        <dbReference type="Pfam" id="PF01292"/>
    </source>
</evidence>
<feature type="signal peptide" evidence="14">
    <location>
        <begin position="1"/>
        <end position="20"/>
    </location>
</feature>
<dbReference type="GO" id="GO:0046872">
    <property type="term" value="F:metal ion binding"/>
    <property type="evidence" value="ECO:0007669"/>
    <property type="project" value="UniProtKB-KW"/>
</dbReference>
<dbReference type="RefSeq" id="WP_069478949.1">
    <property type="nucleotide sequence ID" value="NZ_CP017111.1"/>
</dbReference>
<comment type="subcellular location">
    <subcellularLocation>
        <location evidence="2">Cell membrane</location>
        <topology evidence="2">Multi-pass membrane protein</topology>
    </subcellularLocation>
</comment>
<feature type="transmembrane region" description="Helical" evidence="13">
    <location>
        <begin position="195"/>
        <end position="216"/>
    </location>
</feature>
<keyword evidence="11" id="KW-0408">Iron</keyword>
<feature type="transmembrane region" description="Helical" evidence="13">
    <location>
        <begin position="56"/>
        <end position="79"/>
    </location>
</feature>
<dbReference type="InterPro" id="IPR006471">
    <property type="entry name" value="Formate_DH_gsu"/>
</dbReference>
<sequence>MKKSIILFIALLGLASVAYAADSQIWGEMRIQNILGYGQEESWKLGPLFTMLQHKYFAWIFLGVLIGVSAAFFIHYKIIGPKVFPHSEKKYYAFNLYNRIIHQIAAVSFLVIIPTGFIIVFGDFFGGGTFVRMAKNLHGIFTIPFTIVVIPMALMWLKEAIFNWDDVKWLMIVGGYLSKEKKPILAGKFNCGQKMWYWVAILGGITMILSGAFMYFLDFKMEMLHNLTGMSQIDLLRAAAILHNVMGFVVLALFITHVYMSMFAIKGAVHSIITGYVEEEEVKILHSTWYKKLKDQGKF</sequence>
<feature type="domain" description="Cytochrome b561 bacterial/Ni-hydrogenase" evidence="15">
    <location>
        <begin position="94"/>
        <end position="275"/>
    </location>
</feature>
<evidence type="ECO:0000256" key="5">
    <source>
        <dbReference type="ARBA" id="ARBA00022475"/>
    </source>
</evidence>
<reference evidence="17" key="1">
    <citation type="submission" date="2016-08" db="EMBL/GenBank/DDBJ databases">
        <title>Complete genome sequence of the organohalide-respiring Epsilonproteobacterium Sulfurospirillum halorespirans.</title>
        <authorList>
            <person name="Goris T."/>
            <person name="Zimmermann J."/>
            <person name="Schenz B."/>
            <person name="Lemos M."/>
            <person name="Hackermueller J."/>
            <person name="Diekert G."/>
        </authorList>
    </citation>
    <scope>NUCLEOTIDE SEQUENCE [LARGE SCALE GENOMIC DNA]</scope>
    <source>
        <strain>DSM 13726</strain>
        <strain evidence="17">PCE-M2</strain>
    </source>
</reference>
<dbReference type="GO" id="GO:0009326">
    <property type="term" value="C:formate dehydrogenase complex"/>
    <property type="evidence" value="ECO:0007669"/>
    <property type="project" value="InterPro"/>
</dbReference>
<keyword evidence="17" id="KW-1185">Reference proteome</keyword>
<proteinExistence type="inferred from homology"/>
<keyword evidence="4" id="KW-0813">Transport</keyword>
<dbReference type="EC" id="1.2.1.2" evidence="16"/>
<feature type="transmembrane region" description="Helical" evidence="13">
    <location>
        <begin position="236"/>
        <end position="256"/>
    </location>
</feature>
<evidence type="ECO:0000256" key="7">
    <source>
        <dbReference type="ARBA" id="ARBA00022692"/>
    </source>
</evidence>
<name>A0A1D7TN59_9BACT</name>
<dbReference type="GO" id="GO:0005886">
    <property type="term" value="C:plasma membrane"/>
    <property type="evidence" value="ECO:0007669"/>
    <property type="project" value="UniProtKB-SubCell"/>
</dbReference>
<keyword evidence="12 13" id="KW-0472">Membrane</keyword>
<keyword evidence="10 13" id="KW-1133">Transmembrane helix</keyword>
<protein>
    <submittedName>
        <fullName evidence="16">Formate dehydrogenase, cytochrome b subunit FdhI</fullName>
        <ecNumber evidence="16">1.2.1.2</ecNumber>
    </submittedName>
</protein>
<dbReference type="InterPro" id="IPR051817">
    <property type="entry name" value="FDH_cytochrome_b556_subunit"/>
</dbReference>
<evidence type="ECO:0000313" key="17">
    <source>
        <dbReference type="Proteomes" id="UP000094609"/>
    </source>
</evidence>
<dbReference type="GO" id="GO:0009055">
    <property type="term" value="F:electron transfer activity"/>
    <property type="evidence" value="ECO:0007669"/>
    <property type="project" value="InterPro"/>
</dbReference>
<dbReference type="KEGG" id="shal:SHALO_2655"/>
<evidence type="ECO:0000256" key="8">
    <source>
        <dbReference type="ARBA" id="ARBA00022723"/>
    </source>
</evidence>
<dbReference type="Gene3D" id="1.20.950.20">
    <property type="entry name" value="Transmembrane di-heme cytochromes, Chain C"/>
    <property type="match status" value="1"/>
</dbReference>
<keyword evidence="9" id="KW-0249">Electron transport</keyword>
<dbReference type="SUPFAM" id="SSF81342">
    <property type="entry name" value="Transmembrane di-heme cytochromes"/>
    <property type="match status" value="1"/>
</dbReference>